<comment type="caution">
    <text evidence="18">The sequence shown here is derived from an EMBL/GenBank/DDBJ whole genome shotgun (WGS) entry which is preliminary data.</text>
</comment>
<evidence type="ECO:0000256" key="13">
    <source>
        <dbReference type="ARBA" id="ARBA00048336"/>
    </source>
</evidence>
<feature type="compositionally biased region" description="Polar residues" evidence="15">
    <location>
        <begin position="650"/>
        <end position="664"/>
    </location>
</feature>
<keyword evidence="9" id="KW-0805">Transcription regulation</keyword>
<comment type="cofactor">
    <cofactor evidence="1">
        <name>Mn(2+)</name>
        <dbReference type="ChEBI" id="CHEBI:29035"/>
    </cofactor>
</comment>
<feature type="compositionally biased region" description="Polar residues" evidence="15">
    <location>
        <begin position="419"/>
        <end position="432"/>
    </location>
</feature>
<dbReference type="GO" id="GO:0008420">
    <property type="term" value="F:RNA polymerase II CTD heptapeptide repeat phosphatase activity"/>
    <property type="evidence" value="ECO:0007669"/>
    <property type="project" value="InterPro"/>
</dbReference>
<dbReference type="EMBL" id="JADCNL010000009">
    <property type="protein sequence ID" value="KAG0466326.1"/>
    <property type="molecule type" value="Genomic_DNA"/>
</dbReference>
<evidence type="ECO:0000256" key="9">
    <source>
        <dbReference type="ARBA" id="ARBA00023015"/>
    </source>
</evidence>
<evidence type="ECO:0000256" key="11">
    <source>
        <dbReference type="ARBA" id="ARBA00023242"/>
    </source>
</evidence>
<proteinExistence type="predicted"/>
<dbReference type="InterPro" id="IPR036420">
    <property type="entry name" value="BRCT_dom_sf"/>
</dbReference>
<comment type="catalytic activity">
    <reaction evidence="12">
        <text>O-phospho-L-seryl-[protein] + H2O = L-seryl-[protein] + phosphate</text>
        <dbReference type="Rhea" id="RHEA:20629"/>
        <dbReference type="Rhea" id="RHEA-COMP:9863"/>
        <dbReference type="Rhea" id="RHEA-COMP:11604"/>
        <dbReference type="ChEBI" id="CHEBI:15377"/>
        <dbReference type="ChEBI" id="CHEBI:29999"/>
        <dbReference type="ChEBI" id="CHEBI:43474"/>
        <dbReference type="ChEBI" id="CHEBI:83421"/>
        <dbReference type="EC" id="3.1.3.16"/>
    </reaction>
</comment>
<keyword evidence="7" id="KW-0378">Hydrolase</keyword>
<dbReference type="SMART" id="SM00292">
    <property type="entry name" value="BRCT"/>
    <property type="match status" value="1"/>
</dbReference>
<evidence type="ECO:0000256" key="6">
    <source>
        <dbReference type="ARBA" id="ARBA00022723"/>
    </source>
</evidence>
<feature type="compositionally biased region" description="Low complexity" evidence="15">
    <location>
        <begin position="824"/>
        <end position="838"/>
    </location>
</feature>
<dbReference type="InterPro" id="IPR004274">
    <property type="entry name" value="FCP1_dom"/>
</dbReference>
<dbReference type="Proteomes" id="UP000636800">
    <property type="component" value="Unassembled WGS sequence"/>
</dbReference>
<dbReference type="PANTHER" id="PTHR23081">
    <property type="entry name" value="RNA POLYMERASE II CTD PHOSPHATASE"/>
    <property type="match status" value="1"/>
</dbReference>
<keyword evidence="6" id="KW-0479">Metal-binding</keyword>
<evidence type="ECO:0000256" key="14">
    <source>
        <dbReference type="ARBA" id="ARBA00063107"/>
    </source>
</evidence>
<dbReference type="FunFam" id="3.40.50.1000:FF:000098">
    <property type="entry name" value="RNA polymerase II C-terminal domain phosphatase-like 3"/>
    <property type="match status" value="1"/>
</dbReference>
<comment type="catalytic activity">
    <reaction evidence="13">
        <text>O-phospho-L-threonyl-[protein] + H2O = L-threonyl-[protein] + phosphate</text>
        <dbReference type="Rhea" id="RHEA:47004"/>
        <dbReference type="Rhea" id="RHEA-COMP:11060"/>
        <dbReference type="Rhea" id="RHEA-COMP:11605"/>
        <dbReference type="ChEBI" id="CHEBI:15377"/>
        <dbReference type="ChEBI" id="CHEBI:30013"/>
        <dbReference type="ChEBI" id="CHEBI:43474"/>
        <dbReference type="ChEBI" id="CHEBI:61977"/>
        <dbReference type="EC" id="3.1.3.16"/>
    </reaction>
</comment>
<accession>A0A835Q4T4</accession>
<feature type="region of interest" description="Disordered" evidence="15">
    <location>
        <begin position="415"/>
        <end position="443"/>
    </location>
</feature>
<feature type="compositionally biased region" description="Polar residues" evidence="15">
    <location>
        <begin position="595"/>
        <end position="617"/>
    </location>
</feature>
<keyword evidence="11" id="KW-0539">Nucleus</keyword>
<gene>
    <name evidence="18" type="ORF">HPP92_017906</name>
</gene>
<dbReference type="AlphaFoldDB" id="A0A835Q4T4"/>
<evidence type="ECO:0000256" key="1">
    <source>
        <dbReference type="ARBA" id="ARBA00001936"/>
    </source>
</evidence>
<feature type="compositionally biased region" description="Basic and acidic residues" evidence="15">
    <location>
        <begin position="165"/>
        <end position="186"/>
    </location>
</feature>
<dbReference type="Gene3D" id="3.40.50.1000">
    <property type="entry name" value="HAD superfamily/HAD-like"/>
    <property type="match status" value="1"/>
</dbReference>
<dbReference type="NCBIfam" id="TIGR02250">
    <property type="entry name" value="FCP1_euk"/>
    <property type="match status" value="1"/>
</dbReference>
<dbReference type="CDD" id="cd07521">
    <property type="entry name" value="HAD_FCP1-like"/>
    <property type="match status" value="1"/>
</dbReference>
<dbReference type="CDD" id="cd17729">
    <property type="entry name" value="BRCT_CTDP1"/>
    <property type="match status" value="1"/>
</dbReference>
<organism evidence="18 19">
    <name type="scientific">Vanilla planifolia</name>
    <name type="common">Vanilla</name>
    <dbReference type="NCBI Taxonomy" id="51239"/>
    <lineage>
        <taxon>Eukaryota</taxon>
        <taxon>Viridiplantae</taxon>
        <taxon>Streptophyta</taxon>
        <taxon>Embryophyta</taxon>
        <taxon>Tracheophyta</taxon>
        <taxon>Spermatophyta</taxon>
        <taxon>Magnoliopsida</taxon>
        <taxon>Liliopsida</taxon>
        <taxon>Asparagales</taxon>
        <taxon>Orchidaceae</taxon>
        <taxon>Vanilloideae</taxon>
        <taxon>Vanilleae</taxon>
        <taxon>Vanilla</taxon>
    </lineage>
</organism>
<feature type="region of interest" description="Disordered" evidence="15">
    <location>
        <begin position="650"/>
        <end position="698"/>
    </location>
</feature>
<dbReference type="SUPFAM" id="SSF52113">
    <property type="entry name" value="BRCT domain"/>
    <property type="match status" value="1"/>
</dbReference>
<keyword evidence="8" id="KW-0694">RNA-binding</keyword>
<sequence length="1192" mass="132633">MRIPGSNRFFLNPGEKINLAWMARNGERVYDLEKEGFSDGDSSASLEEISAEDVRKDGRRSRSRAWKDGITGYTIASSFGSNLYSFAWAQAVQNKPLGLEMNSAWDADLEEEKKGGDDVVIGENRDDPALQMEKEEGELEEGEIDLCSESVTEEQINVSSYTMEDESKHSESEIKESEGKEEADVEDLDRRIGEILEELDMVTLEEAEASFEDVCSRLLKSFAGLKTMFVESNFPILDAPVQQAFMGIKTLNSVICSGNLQKSKQNTDLLLRLLIHIKNQYSMLLTQEQVTEIDLMAQNLVSSDINREKTMPNRSFGASDSGVCLLSIEPPPPLTRNRIEFSPLLDLHADYDEGSLPSPTRGNAQPLPIPKPISFGASVLSDPMACKKDEDEDATLHSYETDALKAVTSYQQKFRRSSVLPSNELPSPTPSEECNHEEDKNDEVSSFSAFGNMVALKDIGSLKSGGSSCADIITGTQSASAKMVGLSTTSQPNYVVKAKSRDPRLRVINHNTNVISNHSLCTNGLIEGQAISKKHRAMEDPVMDDLYLKRQRQSSLTVKDVPLNMGTSVIETNKLLSNEYMEVGTRKPGIGPDITDSSANADINPNHNDSNEQKTTVGSAQSVLLPALLKDMGVNPTMLMELLKMEQQRLTAESQQKTSNSLVSNPEVKPPEIGKQHQSMKPQIHGQVPSLDSQDNVGRIRMKPRDPRRILHNNKVRKTRASENEENKMAAISCDLQYKERLIVGDSVEQAQTNTVLPRLASPANSLHLTKNIKNSTDGMPSSKSSNIPQSGPPNCSLPIPSLAIKPDGRQFAMETNDSKAVNTSTSQTVTTDSSHSTNAWEDVDHLLDGYDEQQKAAIQKERTRRIAEQNKMFAARKLCLVLDLDHTLLNSAKFGEVDQLHEEILRIKEEQDRGKPQRHLFRFQHMGMWTKLRPGVWNFLEKASKIFELHLYTMGNKLYATEMAKVLDPSGTLFAGRVISKGDDGDLLDGDERVPKSKDLDGVLGMESAVVIIDDSVRVWPHNKHNLIVVERYTYFPCSRRQFGLLGPSLLEIDHDERPEDGTLASCLAVIERLHQIFFSHRALNDVDVRHILASEQRKILAGCRVVFSRVFPVGEANPHLHPLWQTAEQFGAVCTNQIDEQVTHVVANSLGTDKVNWALCTGRFVVHPGWVEASALLYRRANETDFTVKL</sequence>
<evidence type="ECO:0000313" key="19">
    <source>
        <dbReference type="Proteomes" id="UP000636800"/>
    </source>
</evidence>
<dbReference type="PANTHER" id="PTHR23081:SF2">
    <property type="entry name" value="RNA POLYMERASE II C-TERMINAL DOMAIN PHOSPHATASE-LIKE 3"/>
    <property type="match status" value="1"/>
</dbReference>
<evidence type="ECO:0000259" key="17">
    <source>
        <dbReference type="PROSITE" id="PS50969"/>
    </source>
</evidence>
<dbReference type="PROSITE" id="PS50172">
    <property type="entry name" value="BRCT"/>
    <property type="match status" value="1"/>
</dbReference>
<evidence type="ECO:0000313" key="18">
    <source>
        <dbReference type="EMBL" id="KAG0466326.1"/>
    </source>
</evidence>
<dbReference type="Pfam" id="PF00533">
    <property type="entry name" value="BRCT"/>
    <property type="match status" value="1"/>
</dbReference>
<evidence type="ECO:0000256" key="3">
    <source>
        <dbReference type="ARBA" id="ARBA00004123"/>
    </source>
</evidence>
<evidence type="ECO:0000256" key="5">
    <source>
        <dbReference type="ARBA" id="ARBA00022491"/>
    </source>
</evidence>
<comment type="subcellular location">
    <subcellularLocation>
        <location evidence="3">Nucleus</location>
    </subcellularLocation>
</comment>
<feature type="compositionally biased region" description="Basic and acidic residues" evidence="15">
    <location>
        <begin position="433"/>
        <end position="443"/>
    </location>
</feature>
<dbReference type="FunFam" id="3.40.50.10190:FF:000014">
    <property type="entry name" value="RNA polymerase II C-terminal domain phosphatase-like 3"/>
    <property type="match status" value="1"/>
</dbReference>
<dbReference type="GO" id="GO:0003723">
    <property type="term" value="F:RNA binding"/>
    <property type="evidence" value="ECO:0007669"/>
    <property type="project" value="UniProtKB-KW"/>
</dbReference>
<evidence type="ECO:0000256" key="15">
    <source>
        <dbReference type="SAM" id="MobiDB-lite"/>
    </source>
</evidence>
<feature type="region of interest" description="Disordered" evidence="15">
    <location>
        <begin position="158"/>
        <end position="186"/>
    </location>
</feature>
<comment type="cofactor">
    <cofactor evidence="2">
        <name>Mg(2+)</name>
        <dbReference type="ChEBI" id="CHEBI:18420"/>
    </cofactor>
</comment>
<evidence type="ECO:0000259" key="16">
    <source>
        <dbReference type="PROSITE" id="PS50172"/>
    </source>
</evidence>
<dbReference type="EC" id="3.1.3.16" evidence="4"/>
<dbReference type="InterPro" id="IPR023214">
    <property type="entry name" value="HAD_sf"/>
</dbReference>
<keyword evidence="19" id="KW-1185">Reference proteome</keyword>
<evidence type="ECO:0000256" key="12">
    <source>
        <dbReference type="ARBA" id="ARBA00047761"/>
    </source>
</evidence>
<dbReference type="GO" id="GO:0009651">
    <property type="term" value="P:response to salt stress"/>
    <property type="evidence" value="ECO:0007669"/>
    <property type="project" value="UniProtKB-ARBA"/>
</dbReference>
<evidence type="ECO:0000256" key="2">
    <source>
        <dbReference type="ARBA" id="ARBA00001946"/>
    </source>
</evidence>
<keyword evidence="10" id="KW-0804">Transcription</keyword>
<name>A0A835Q4T4_VANPL</name>
<dbReference type="InterPro" id="IPR036412">
    <property type="entry name" value="HAD-like_sf"/>
</dbReference>
<dbReference type="InterPro" id="IPR057473">
    <property type="entry name" value="ARM_CPL3"/>
</dbReference>
<feature type="domain" description="BRCT" evidence="16">
    <location>
        <begin position="1097"/>
        <end position="1190"/>
    </location>
</feature>
<dbReference type="InterPro" id="IPR001357">
    <property type="entry name" value="BRCT_dom"/>
</dbReference>
<feature type="region of interest" description="Disordered" evidence="15">
    <location>
        <begin position="818"/>
        <end position="838"/>
    </location>
</feature>
<protein>
    <recommendedName>
        <fullName evidence="4">protein-serine/threonine phosphatase</fullName>
        <ecNumber evidence="4">3.1.3.16</ecNumber>
    </recommendedName>
</protein>
<dbReference type="GO" id="GO:0005634">
    <property type="term" value="C:nucleus"/>
    <property type="evidence" value="ECO:0007669"/>
    <property type="project" value="UniProtKB-SubCell"/>
</dbReference>
<feature type="region of interest" description="Disordered" evidence="15">
    <location>
        <begin position="36"/>
        <end position="60"/>
    </location>
</feature>
<dbReference type="OrthoDB" id="376357at2759"/>
<feature type="region of interest" description="Disordered" evidence="15">
    <location>
        <begin position="772"/>
        <end position="794"/>
    </location>
</feature>
<comment type="subunit">
    <text evidence="14">Interacts with RAP74.</text>
</comment>
<dbReference type="PROSITE" id="PS50969">
    <property type="entry name" value="FCP1"/>
    <property type="match status" value="1"/>
</dbReference>
<evidence type="ECO:0000256" key="8">
    <source>
        <dbReference type="ARBA" id="ARBA00022884"/>
    </source>
</evidence>
<dbReference type="Pfam" id="PF25505">
    <property type="entry name" value="ARM_CPL3"/>
    <property type="match status" value="1"/>
</dbReference>
<reference evidence="18 19" key="1">
    <citation type="journal article" date="2020" name="Nat. Food">
        <title>A phased Vanilla planifolia genome enables genetic improvement of flavour and production.</title>
        <authorList>
            <person name="Hasing T."/>
            <person name="Tang H."/>
            <person name="Brym M."/>
            <person name="Khazi F."/>
            <person name="Huang T."/>
            <person name="Chambers A.H."/>
        </authorList>
    </citation>
    <scope>NUCLEOTIDE SEQUENCE [LARGE SCALE GENOMIC DNA]</scope>
    <source>
        <tissue evidence="18">Leaf</tissue>
    </source>
</reference>
<dbReference type="GO" id="GO:0046872">
    <property type="term" value="F:metal ion binding"/>
    <property type="evidence" value="ECO:0007669"/>
    <property type="project" value="UniProtKB-KW"/>
</dbReference>
<dbReference type="SMART" id="SM00577">
    <property type="entry name" value="CPDc"/>
    <property type="match status" value="1"/>
</dbReference>
<evidence type="ECO:0000256" key="10">
    <source>
        <dbReference type="ARBA" id="ARBA00023163"/>
    </source>
</evidence>
<feature type="domain" description="FCP1 homology" evidence="17">
    <location>
        <begin position="874"/>
        <end position="1054"/>
    </location>
</feature>
<dbReference type="SUPFAM" id="SSF56784">
    <property type="entry name" value="HAD-like"/>
    <property type="match status" value="1"/>
</dbReference>
<dbReference type="Pfam" id="PF03031">
    <property type="entry name" value="NIF"/>
    <property type="match status" value="1"/>
</dbReference>
<evidence type="ECO:0000256" key="4">
    <source>
        <dbReference type="ARBA" id="ARBA00013081"/>
    </source>
</evidence>
<dbReference type="InterPro" id="IPR039189">
    <property type="entry name" value="Fcp1"/>
</dbReference>
<evidence type="ECO:0000256" key="7">
    <source>
        <dbReference type="ARBA" id="ARBA00022801"/>
    </source>
</evidence>
<dbReference type="Gene3D" id="3.40.50.10190">
    <property type="entry name" value="BRCT domain"/>
    <property type="match status" value="1"/>
</dbReference>
<keyword evidence="5" id="KW-0678">Repressor</keyword>
<dbReference type="InterPro" id="IPR011947">
    <property type="entry name" value="FCP1_euk"/>
</dbReference>
<feature type="region of interest" description="Disordered" evidence="15">
    <location>
        <begin position="588"/>
        <end position="617"/>
    </location>
</feature>